<dbReference type="RefSeq" id="WP_013651489.1">
    <property type="nucleotide sequence ID" value="NC_015259.1"/>
</dbReference>
<proteinExistence type="inferred from homology"/>
<protein>
    <recommendedName>
        <fullName evidence="4">sn-glycerol-3-phosphate-binding periplasmic protein UgpB</fullName>
    </recommendedName>
</protein>
<dbReference type="PANTHER" id="PTHR43649:SF31">
    <property type="entry name" value="SN-GLYCEROL-3-PHOSPHATE-BINDING PERIPLASMIC PROTEIN UGPB"/>
    <property type="match status" value="1"/>
</dbReference>
<evidence type="ECO:0000256" key="5">
    <source>
        <dbReference type="ARBA" id="ARBA00022448"/>
    </source>
</evidence>
<dbReference type="CDD" id="cd14748">
    <property type="entry name" value="PBP2_UgpB"/>
    <property type="match status" value="1"/>
</dbReference>
<dbReference type="Pfam" id="PF13416">
    <property type="entry name" value="SBP_bac_8"/>
    <property type="match status" value="1"/>
</dbReference>
<keyword evidence="11" id="KW-1185">Reference proteome</keyword>
<evidence type="ECO:0000313" key="11">
    <source>
        <dbReference type="Proteomes" id="UP000008130"/>
    </source>
</evidence>
<feature type="signal peptide" evidence="9">
    <location>
        <begin position="1"/>
        <end position="25"/>
    </location>
</feature>
<dbReference type="EMBL" id="CP002568">
    <property type="protein sequence ID" value="ADZ69169.1"/>
    <property type="molecule type" value="Genomic_DNA"/>
</dbReference>
<evidence type="ECO:0000256" key="1">
    <source>
        <dbReference type="ARBA" id="ARBA00004418"/>
    </source>
</evidence>
<evidence type="ECO:0000256" key="4">
    <source>
        <dbReference type="ARBA" id="ARBA00017470"/>
    </source>
</evidence>
<feature type="chain" id="PRO_5003278729" description="sn-glycerol-3-phosphate-binding periplasmic protein UgpB" evidence="9">
    <location>
        <begin position="26"/>
        <end position="427"/>
    </location>
</feature>
<dbReference type="InterPro" id="IPR006059">
    <property type="entry name" value="SBP"/>
</dbReference>
<dbReference type="GO" id="GO:0042597">
    <property type="term" value="C:periplasmic space"/>
    <property type="evidence" value="ECO:0007669"/>
    <property type="project" value="UniProtKB-SubCell"/>
</dbReference>
<evidence type="ECO:0000256" key="9">
    <source>
        <dbReference type="SAM" id="SignalP"/>
    </source>
</evidence>
<dbReference type="OrthoDB" id="2509690at2"/>
<feature type="coiled-coil region" evidence="8">
    <location>
        <begin position="368"/>
        <end position="425"/>
    </location>
</feature>
<keyword evidence="6 9" id="KW-0732">Signal</keyword>
<dbReference type="AlphaFoldDB" id="F2IVR2"/>
<comment type="function">
    <text evidence="7">Part of the ABC transporter complex UgpBAEC involved in sn-glycerol-3-phosphate (G3P) import. Binds G3P.</text>
</comment>
<dbReference type="KEGG" id="pgv:SL003B_0739"/>
<comment type="subunit">
    <text evidence="3">The complex is composed of two ATP-binding proteins (UgpC), two transmembrane proteins (UgpA and UgpE) and a solute-binding protein (UgpB).</text>
</comment>
<dbReference type="SUPFAM" id="SSF53850">
    <property type="entry name" value="Periplasmic binding protein-like II"/>
    <property type="match status" value="1"/>
</dbReference>
<dbReference type="PATRIC" id="fig|991905.3.peg.749"/>
<dbReference type="Gene3D" id="3.40.190.10">
    <property type="entry name" value="Periplasmic binding protein-like II"/>
    <property type="match status" value="2"/>
</dbReference>
<dbReference type="eggNOG" id="COG1653">
    <property type="taxonomic scope" value="Bacteria"/>
</dbReference>
<evidence type="ECO:0000256" key="2">
    <source>
        <dbReference type="ARBA" id="ARBA00008520"/>
    </source>
</evidence>
<gene>
    <name evidence="10" type="ordered locus">SL003B_0739</name>
</gene>
<sequence length="427" mass="46527">MFKTIFMKAVATTALTVGTWASAQAVDLQFYFPVAVGGGAADVIQSLTDEYVAANPGVKIDAVYAGSYQDTITKVITSARGGTPPQLSVALSADMFTLIDEDLVIPFDDFIKTDEDKAWLEGFYPAFMENSQTGGKTYGIPFQRSTPVMYWNKEAFREAGLDPDVAPATWEELVEFGKKLTKKDANGNVTQWGVRIPTSGFPYWLFQGLTTQNDVILANSDGNKTNFDDPKVVEAAQYLVDLSKVHGVMEPGIVEWGTTPKAFFERQAAIMWTTTGNLTNVRNNAPFDFGVAMLPANKRRGAPTGGGNFYLFKGSSEEQLAAAVDFVKWISAPEQAAKWTIATGYVAPRPDAWETEAMKAYAADFPAVTVARDQLEFAVAELATYQNQRVTTLLNDALAAAITGQKDAASALKEAQAQAEEILKEYR</sequence>
<keyword evidence="8" id="KW-0175">Coiled coil</keyword>
<dbReference type="Proteomes" id="UP000008130">
    <property type="component" value="Chromosome"/>
</dbReference>
<comment type="similarity">
    <text evidence="2">Belongs to the bacterial solute-binding protein 1 family.</text>
</comment>
<keyword evidence="5" id="KW-0813">Transport</keyword>
<organism evidence="10 11">
    <name type="scientific">Polymorphum gilvum (strain LMG 25793 / CGMCC 1.9160 / SL003B-26A1)</name>
    <dbReference type="NCBI Taxonomy" id="991905"/>
    <lineage>
        <taxon>Bacteria</taxon>
        <taxon>Pseudomonadati</taxon>
        <taxon>Pseudomonadota</taxon>
        <taxon>Alphaproteobacteria</taxon>
        <taxon>Rhodobacterales</taxon>
        <taxon>Paracoccaceae</taxon>
        <taxon>Polymorphum</taxon>
    </lineage>
</organism>
<accession>F2IVR2</accession>
<evidence type="ECO:0000256" key="7">
    <source>
        <dbReference type="ARBA" id="ARBA00034473"/>
    </source>
</evidence>
<evidence type="ECO:0000313" key="10">
    <source>
        <dbReference type="EMBL" id="ADZ69169.1"/>
    </source>
</evidence>
<evidence type="ECO:0000256" key="6">
    <source>
        <dbReference type="ARBA" id="ARBA00022729"/>
    </source>
</evidence>
<comment type="subcellular location">
    <subcellularLocation>
        <location evidence="1">Periplasm</location>
    </subcellularLocation>
</comment>
<dbReference type="STRING" id="991905.SL003B_0739"/>
<dbReference type="PANTHER" id="PTHR43649">
    <property type="entry name" value="ARABINOSE-BINDING PROTEIN-RELATED"/>
    <property type="match status" value="1"/>
</dbReference>
<name>F2IVR2_POLGS</name>
<dbReference type="HOGENOM" id="CLU_031285_3_1_5"/>
<evidence type="ECO:0000256" key="3">
    <source>
        <dbReference type="ARBA" id="ARBA00011557"/>
    </source>
</evidence>
<dbReference type="InterPro" id="IPR050490">
    <property type="entry name" value="Bact_solute-bd_prot1"/>
</dbReference>
<evidence type="ECO:0000256" key="8">
    <source>
        <dbReference type="SAM" id="Coils"/>
    </source>
</evidence>
<reference evidence="10 11" key="1">
    <citation type="journal article" date="2011" name="J. Bacteriol.">
        <title>Complete genome sequence of Polymorphum gilvum SL003B-26A1T, a crude oil-degrading bacterium from oil-polluted saline soil.</title>
        <authorList>
            <person name="Li S.G."/>
            <person name="Tang Y.Q."/>
            <person name="Nie Y."/>
            <person name="Cai M."/>
            <person name="Wu X.L."/>
        </authorList>
    </citation>
    <scope>NUCLEOTIDE SEQUENCE [LARGE SCALE GENOMIC DNA]</scope>
    <source>
        <strain evidence="11">LMG 25793 / CGMCC 1.9160 / SL003B-26A1</strain>
    </source>
</reference>